<organism evidence="2">
    <name type="scientific">marine sediment metagenome</name>
    <dbReference type="NCBI Taxonomy" id="412755"/>
    <lineage>
        <taxon>unclassified sequences</taxon>
        <taxon>metagenomes</taxon>
        <taxon>ecological metagenomes</taxon>
    </lineage>
</organism>
<proteinExistence type="predicted"/>
<protein>
    <submittedName>
        <fullName evidence="2">Uncharacterized protein</fullName>
    </submittedName>
</protein>
<name>A0A0F8X929_9ZZZZ</name>
<dbReference type="EMBL" id="LAZR01064467">
    <property type="protein sequence ID" value="KKK57460.1"/>
    <property type="molecule type" value="Genomic_DNA"/>
</dbReference>
<keyword evidence="1" id="KW-0472">Membrane</keyword>
<sequence length="43" mass="5112">FTIGVLFGSIFLILLLMEMQICQLGRRMLEEKRDKEDAGRRKR</sequence>
<dbReference type="AlphaFoldDB" id="A0A0F8X929"/>
<keyword evidence="1" id="KW-0812">Transmembrane</keyword>
<gene>
    <name evidence="2" type="ORF">LCGC14_3054250</name>
</gene>
<feature type="non-terminal residue" evidence="2">
    <location>
        <position position="1"/>
    </location>
</feature>
<keyword evidence="1" id="KW-1133">Transmembrane helix</keyword>
<accession>A0A0F8X929</accession>
<reference evidence="2" key="1">
    <citation type="journal article" date="2015" name="Nature">
        <title>Complex archaea that bridge the gap between prokaryotes and eukaryotes.</title>
        <authorList>
            <person name="Spang A."/>
            <person name="Saw J.H."/>
            <person name="Jorgensen S.L."/>
            <person name="Zaremba-Niedzwiedzka K."/>
            <person name="Martijn J."/>
            <person name="Lind A.E."/>
            <person name="van Eijk R."/>
            <person name="Schleper C."/>
            <person name="Guy L."/>
            <person name="Ettema T.J."/>
        </authorList>
    </citation>
    <scope>NUCLEOTIDE SEQUENCE</scope>
</reference>
<evidence type="ECO:0000256" key="1">
    <source>
        <dbReference type="SAM" id="Phobius"/>
    </source>
</evidence>
<evidence type="ECO:0000313" key="2">
    <source>
        <dbReference type="EMBL" id="KKK57460.1"/>
    </source>
</evidence>
<comment type="caution">
    <text evidence="2">The sequence shown here is derived from an EMBL/GenBank/DDBJ whole genome shotgun (WGS) entry which is preliminary data.</text>
</comment>
<feature type="transmembrane region" description="Helical" evidence="1">
    <location>
        <begin position="6"/>
        <end position="25"/>
    </location>
</feature>